<feature type="compositionally biased region" description="Low complexity" evidence="1">
    <location>
        <begin position="153"/>
        <end position="165"/>
    </location>
</feature>
<sequence>MKYSLAIAALALQALPGVFAQITMNTPTNLVTCQPVMLSWTGGTAPYFLSLQDGNNFDGPALKRFDQQNGSSFSWTVDVPSKQKIVFLLRDNTGSTSVTAPVVVQPGNQDSCVDKNMSFAPSAPSSSGSQPSPPTGAVPSAAATTQTISQRPAASSTGAKASATSSNSATASITTKFGAVSIAAGIVIAILL</sequence>
<feature type="compositionally biased region" description="Low complexity" evidence="1">
    <location>
        <begin position="118"/>
        <end position="130"/>
    </location>
</feature>
<feature type="signal peptide" evidence="2">
    <location>
        <begin position="1"/>
        <end position="20"/>
    </location>
</feature>
<dbReference type="PANTHER" id="PTHR37487">
    <property type="entry name" value="CHROMOSOME 1, WHOLE GENOME SHOTGUN SEQUENCE"/>
    <property type="match status" value="1"/>
</dbReference>
<organism evidence="3 4">
    <name type="scientific">Moniliophthora roreri</name>
    <name type="common">Frosty pod rot fungus</name>
    <name type="synonym">Monilia roreri</name>
    <dbReference type="NCBI Taxonomy" id="221103"/>
    <lineage>
        <taxon>Eukaryota</taxon>
        <taxon>Fungi</taxon>
        <taxon>Dikarya</taxon>
        <taxon>Basidiomycota</taxon>
        <taxon>Agaricomycotina</taxon>
        <taxon>Agaricomycetes</taxon>
        <taxon>Agaricomycetidae</taxon>
        <taxon>Agaricales</taxon>
        <taxon>Marasmiineae</taxon>
        <taxon>Marasmiaceae</taxon>
        <taxon>Moniliophthora</taxon>
    </lineage>
</organism>
<gene>
    <name evidence="3" type="ORF">WG66_17896</name>
</gene>
<accession>A0A0W0EZR2</accession>
<evidence type="ECO:0000256" key="1">
    <source>
        <dbReference type="SAM" id="MobiDB-lite"/>
    </source>
</evidence>
<dbReference type="AlphaFoldDB" id="A0A0W0EZR2"/>
<evidence type="ECO:0000313" key="3">
    <source>
        <dbReference type="EMBL" id="KTB29525.1"/>
    </source>
</evidence>
<keyword evidence="2" id="KW-0732">Signal</keyword>
<protein>
    <recommendedName>
        <fullName evidence="5">Secreted protein</fullName>
    </recommendedName>
</protein>
<feature type="chain" id="PRO_5006901307" description="Secreted protein" evidence="2">
    <location>
        <begin position="21"/>
        <end position="192"/>
    </location>
</feature>
<dbReference type="EMBL" id="LATX01002431">
    <property type="protein sequence ID" value="KTB29525.1"/>
    <property type="molecule type" value="Genomic_DNA"/>
</dbReference>
<comment type="caution">
    <text evidence="3">The sequence shown here is derived from an EMBL/GenBank/DDBJ whole genome shotgun (WGS) entry which is preliminary data.</text>
</comment>
<dbReference type="eggNOG" id="ENOG502S9QR">
    <property type="taxonomic scope" value="Eukaryota"/>
</dbReference>
<evidence type="ECO:0000256" key="2">
    <source>
        <dbReference type="SAM" id="SignalP"/>
    </source>
</evidence>
<dbReference type="PANTHER" id="PTHR37487:SF2">
    <property type="entry name" value="EXPRESSED PROTEIN"/>
    <property type="match status" value="1"/>
</dbReference>
<proteinExistence type="predicted"/>
<evidence type="ECO:0008006" key="5">
    <source>
        <dbReference type="Google" id="ProtNLM"/>
    </source>
</evidence>
<feature type="compositionally biased region" description="Polar residues" evidence="1">
    <location>
        <begin position="142"/>
        <end position="152"/>
    </location>
</feature>
<name>A0A0W0EZR2_MONRR</name>
<reference evidence="3 4" key="1">
    <citation type="submission" date="2015-12" db="EMBL/GenBank/DDBJ databases">
        <title>Draft genome sequence of Moniliophthora roreri, the causal agent of frosty pod rot of cacao.</title>
        <authorList>
            <person name="Aime M.C."/>
            <person name="Diaz-Valderrama J.R."/>
            <person name="Kijpornyongpan T."/>
            <person name="Phillips-Mora W."/>
        </authorList>
    </citation>
    <scope>NUCLEOTIDE SEQUENCE [LARGE SCALE GENOMIC DNA]</scope>
    <source>
        <strain evidence="3 4">MCA 2952</strain>
    </source>
</reference>
<feature type="region of interest" description="Disordered" evidence="1">
    <location>
        <begin position="114"/>
        <end position="165"/>
    </location>
</feature>
<dbReference type="Proteomes" id="UP000054988">
    <property type="component" value="Unassembled WGS sequence"/>
</dbReference>
<evidence type="ECO:0000313" key="4">
    <source>
        <dbReference type="Proteomes" id="UP000054988"/>
    </source>
</evidence>